<feature type="binding site" evidence="14">
    <location>
        <position position="118"/>
    </location>
    <ligand>
        <name>ATP</name>
        <dbReference type="ChEBI" id="CHEBI:30616"/>
    </ligand>
</feature>
<dbReference type="RefSeq" id="WP_125137102.1">
    <property type="nucleotide sequence ID" value="NZ_LR130778.1"/>
</dbReference>
<evidence type="ECO:0000313" key="16">
    <source>
        <dbReference type="EMBL" id="VDN47863.1"/>
    </source>
</evidence>
<feature type="binding site" evidence="14">
    <location>
        <position position="36"/>
    </location>
    <ligand>
        <name>L-threonine</name>
        <dbReference type="ChEBI" id="CHEBI:57926"/>
    </ligand>
</feature>
<dbReference type="PANTHER" id="PTHR17490:SF16">
    <property type="entry name" value="THREONYLCARBAMOYL-AMP SYNTHASE"/>
    <property type="match status" value="1"/>
</dbReference>
<dbReference type="InterPro" id="IPR017945">
    <property type="entry name" value="DHBP_synth_RibB-like_a/b_dom"/>
</dbReference>
<name>A0A3P7PCS5_9FIRM</name>
<comment type="similarity">
    <text evidence="2 13">Belongs to the SUA5 family.</text>
</comment>
<dbReference type="Gene3D" id="3.90.870.10">
    <property type="entry name" value="DHBP synthase"/>
    <property type="match status" value="1"/>
</dbReference>
<dbReference type="PANTHER" id="PTHR17490">
    <property type="entry name" value="SUA5"/>
    <property type="match status" value="1"/>
</dbReference>
<keyword evidence="8 13" id="KW-0548">Nucleotidyltransferase</keyword>
<evidence type="ECO:0000259" key="15">
    <source>
        <dbReference type="PROSITE" id="PS51163"/>
    </source>
</evidence>
<feature type="binding site" evidence="14">
    <location>
        <position position="152"/>
    </location>
    <ligand>
        <name>ATP</name>
        <dbReference type="ChEBI" id="CHEBI:30616"/>
    </ligand>
</feature>
<sequence>MDTRILHITLENQIDLIREAAMTLKIGGLVAFPTETVYGIGANALDASIVRKIYEAKGRPSDNPLIVHIGDAIEVEKYVADIPEIAIPLMKAFWPGPLTLIFKKNHVIPYEITGGLDTVAIRVPAHPLARDIIRQSGLPIAAPSANISGKPSPTNAAHVILDLSGRVDMIVDGGDANIGLESTVLDVTSEPATILRPGGITKAMIEEVIGPVTQNPSNLGLPDDDTPKAPGMKYKHYAPKGRLVIYYGSKAKAIEAMNISVQKSLNNHEKVGIIATNEDREAYNCPTILTIGSEHDAHEIASNLFKVLRQMDDLGIEKILTQAFHEKEIGVATMNRLLKAANNEQRFV</sequence>
<feature type="binding site" evidence="14">
    <location>
        <position position="182"/>
    </location>
    <ligand>
        <name>L-threonine</name>
        <dbReference type="ChEBI" id="CHEBI:57926"/>
    </ligand>
</feature>
<feature type="binding site" evidence="14">
    <location>
        <position position="59"/>
    </location>
    <ligand>
        <name>ATP</name>
        <dbReference type="ChEBI" id="CHEBI:30616"/>
    </ligand>
</feature>
<dbReference type="Proteomes" id="UP000279029">
    <property type="component" value="Chromosome"/>
</dbReference>
<evidence type="ECO:0000256" key="11">
    <source>
        <dbReference type="ARBA" id="ARBA00029774"/>
    </source>
</evidence>
<dbReference type="KEGG" id="cbar:PATL70BA_1983"/>
<dbReference type="Pfam" id="PF03481">
    <property type="entry name" value="Sua5_C"/>
    <property type="match status" value="1"/>
</dbReference>
<evidence type="ECO:0000256" key="3">
    <source>
        <dbReference type="ARBA" id="ARBA00012584"/>
    </source>
</evidence>
<dbReference type="OrthoDB" id="9814580at2"/>
<evidence type="ECO:0000256" key="2">
    <source>
        <dbReference type="ARBA" id="ARBA00007663"/>
    </source>
</evidence>
<dbReference type="GO" id="GO:0061710">
    <property type="term" value="F:L-threonylcarbamoyladenylate synthase"/>
    <property type="evidence" value="ECO:0007669"/>
    <property type="project" value="UniProtKB-EC"/>
</dbReference>
<evidence type="ECO:0000256" key="13">
    <source>
        <dbReference type="PIRNR" id="PIRNR004930"/>
    </source>
</evidence>
<evidence type="ECO:0000256" key="5">
    <source>
        <dbReference type="ARBA" id="ARBA00022490"/>
    </source>
</evidence>
<evidence type="ECO:0000256" key="9">
    <source>
        <dbReference type="ARBA" id="ARBA00022741"/>
    </source>
</evidence>
<evidence type="ECO:0000256" key="1">
    <source>
        <dbReference type="ARBA" id="ARBA00004496"/>
    </source>
</evidence>
<feature type="binding site" evidence="14">
    <location>
        <position position="144"/>
    </location>
    <ligand>
        <name>ATP</name>
        <dbReference type="ChEBI" id="CHEBI:30616"/>
    </ligand>
</feature>
<dbReference type="NCBIfam" id="TIGR00057">
    <property type="entry name" value="L-threonylcarbamoyladenylate synthase"/>
    <property type="match status" value="1"/>
</dbReference>
<dbReference type="SUPFAM" id="SSF55821">
    <property type="entry name" value="YrdC/RibB"/>
    <property type="match status" value="1"/>
</dbReference>
<keyword evidence="17" id="KW-1185">Reference proteome</keyword>
<evidence type="ECO:0000256" key="8">
    <source>
        <dbReference type="ARBA" id="ARBA00022695"/>
    </source>
</evidence>
<evidence type="ECO:0000256" key="12">
    <source>
        <dbReference type="ARBA" id="ARBA00048366"/>
    </source>
</evidence>
<evidence type="ECO:0000256" key="6">
    <source>
        <dbReference type="ARBA" id="ARBA00022679"/>
    </source>
</evidence>
<protein>
    <recommendedName>
        <fullName evidence="4 13">Threonylcarbamoyl-AMP synthase</fullName>
        <shortName evidence="13">TC-AMP synthase</shortName>
        <ecNumber evidence="3 13">2.7.7.87</ecNumber>
    </recommendedName>
    <alternativeName>
        <fullName evidence="11 13">L-threonylcarbamoyladenylate synthase</fullName>
    </alternativeName>
</protein>
<keyword evidence="6 13" id="KW-0808">Transferase</keyword>
<dbReference type="GO" id="GO:0005737">
    <property type="term" value="C:cytoplasm"/>
    <property type="evidence" value="ECO:0007669"/>
    <property type="project" value="UniProtKB-SubCell"/>
</dbReference>
<organism evidence="16 17">
    <name type="scientific">Petrocella atlantisensis</name>
    <dbReference type="NCBI Taxonomy" id="2173034"/>
    <lineage>
        <taxon>Bacteria</taxon>
        <taxon>Bacillati</taxon>
        <taxon>Bacillota</taxon>
        <taxon>Clostridia</taxon>
        <taxon>Lachnospirales</taxon>
        <taxon>Vallitaleaceae</taxon>
        <taxon>Petrocella</taxon>
    </lineage>
</organism>
<dbReference type="AlphaFoldDB" id="A0A3P7PCS5"/>
<gene>
    <name evidence="16" type="primary">tsaC</name>
    <name evidence="16" type="ORF">PATL70BA_1983</name>
</gene>
<dbReference type="GO" id="GO:0003725">
    <property type="term" value="F:double-stranded RNA binding"/>
    <property type="evidence" value="ECO:0007669"/>
    <property type="project" value="UniProtKB-UniRule"/>
</dbReference>
<dbReference type="InterPro" id="IPR005145">
    <property type="entry name" value="Sua5_C"/>
</dbReference>
<dbReference type="InterPro" id="IPR010923">
    <property type="entry name" value="T(6)A37_SUA5"/>
</dbReference>
<evidence type="ECO:0000256" key="4">
    <source>
        <dbReference type="ARBA" id="ARBA00015492"/>
    </source>
</evidence>
<evidence type="ECO:0000313" key="17">
    <source>
        <dbReference type="Proteomes" id="UP000279029"/>
    </source>
</evidence>
<feature type="binding site" evidence="14">
    <location>
        <position position="237"/>
    </location>
    <ligand>
        <name>ATP</name>
        <dbReference type="ChEBI" id="CHEBI:30616"/>
    </ligand>
</feature>
<keyword evidence="5 13" id="KW-0963">Cytoplasm</keyword>
<comment type="function">
    <text evidence="13">Required for the formation of a threonylcarbamoyl group on adenosine at position 37 (t(6)A37) in tRNAs that read codons beginning with adenine.</text>
</comment>
<dbReference type="Pfam" id="PF01300">
    <property type="entry name" value="Sua5_yciO_yrdC"/>
    <property type="match status" value="1"/>
</dbReference>
<dbReference type="PROSITE" id="PS51163">
    <property type="entry name" value="YRDC"/>
    <property type="match status" value="1"/>
</dbReference>
<keyword evidence="9 13" id="KW-0547">Nucleotide-binding</keyword>
<keyword evidence="10 13" id="KW-0067">ATP-binding</keyword>
<feature type="binding site" evidence="14">
    <location>
        <position position="196"/>
    </location>
    <ligand>
        <name>ATP</name>
        <dbReference type="ChEBI" id="CHEBI:30616"/>
    </ligand>
</feature>
<dbReference type="GO" id="GO:0006450">
    <property type="term" value="P:regulation of translational fidelity"/>
    <property type="evidence" value="ECO:0007669"/>
    <property type="project" value="TreeGrafter"/>
</dbReference>
<feature type="binding site" evidence="14">
    <location>
        <position position="68"/>
    </location>
    <ligand>
        <name>L-threonine</name>
        <dbReference type="ChEBI" id="CHEBI:57926"/>
    </ligand>
</feature>
<dbReference type="EC" id="2.7.7.87" evidence="3 13"/>
<accession>A0A3P7PCS5</accession>
<evidence type="ECO:0000256" key="10">
    <source>
        <dbReference type="ARBA" id="ARBA00022840"/>
    </source>
</evidence>
<dbReference type="PIRSF" id="PIRSF004930">
    <property type="entry name" value="Tln_factor_SUA5"/>
    <property type="match status" value="1"/>
</dbReference>
<feature type="binding site" evidence="14">
    <location>
        <position position="63"/>
    </location>
    <ligand>
        <name>ATP</name>
        <dbReference type="ChEBI" id="CHEBI:30616"/>
    </ligand>
</feature>
<reference evidence="16 17" key="1">
    <citation type="submission" date="2018-09" db="EMBL/GenBank/DDBJ databases">
        <authorList>
            <person name="Postec A."/>
        </authorList>
    </citation>
    <scope>NUCLEOTIDE SEQUENCE [LARGE SCALE GENOMIC DNA]</scope>
    <source>
        <strain evidence="16">70B-A</strain>
    </source>
</reference>
<dbReference type="InterPro" id="IPR038385">
    <property type="entry name" value="Sua5/YwlC_C"/>
</dbReference>
<dbReference type="EMBL" id="LR130778">
    <property type="protein sequence ID" value="VDN47863.1"/>
    <property type="molecule type" value="Genomic_DNA"/>
</dbReference>
<comment type="subcellular location">
    <subcellularLocation>
        <location evidence="1 13">Cytoplasm</location>
    </subcellularLocation>
</comment>
<dbReference type="FunFam" id="3.90.870.10:FF:000009">
    <property type="entry name" value="Threonylcarbamoyl-AMP synthase, putative"/>
    <property type="match status" value="1"/>
</dbReference>
<evidence type="ECO:0000256" key="7">
    <source>
        <dbReference type="ARBA" id="ARBA00022694"/>
    </source>
</evidence>
<feature type="binding site" evidence="14">
    <location>
        <position position="142"/>
    </location>
    <ligand>
        <name>L-threonine</name>
        <dbReference type="ChEBI" id="CHEBI:57926"/>
    </ligand>
</feature>
<dbReference type="GO" id="GO:0000049">
    <property type="term" value="F:tRNA binding"/>
    <property type="evidence" value="ECO:0007669"/>
    <property type="project" value="TreeGrafter"/>
</dbReference>
<proteinExistence type="inferred from homology"/>
<dbReference type="Gene3D" id="3.40.50.11030">
    <property type="entry name" value="Threonylcarbamoyl-AMP synthase, C-terminal domain"/>
    <property type="match status" value="1"/>
</dbReference>
<feature type="binding site" evidence="14">
    <location>
        <position position="122"/>
    </location>
    <ligand>
        <name>L-threonine</name>
        <dbReference type="ChEBI" id="CHEBI:57926"/>
    </ligand>
</feature>
<dbReference type="InterPro" id="IPR050156">
    <property type="entry name" value="TC-AMP_synthase_SUA5"/>
</dbReference>
<feature type="domain" description="YrdC-like" evidence="15">
    <location>
        <begin position="14"/>
        <end position="200"/>
    </location>
</feature>
<dbReference type="InterPro" id="IPR006070">
    <property type="entry name" value="Sua5-like_dom"/>
</dbReference>
<dbReference type="GO" id="GO:0008033">
    <property type="term" value="P:tRNA processing"/>
    <property type="evidence" value="ECO:0007669"/>
    <property type="project" value="UniProtKB-KW"/>
</dbReference>
<comment type="catalytic activity">
    <reaction evidence="12 13">
        <text>L-threonine + hydrogencarbonate + ATP = L-threonylcarbamoyladenylate + diphosphate + H2O</text>
        <dbReference type="Rhea" id="RHEA:36407"/>
        <dbReference type="ChEBI" id="CHEBI:15377"/>
        <dbReference type="ChEBI" id="CHEBI:17544"/>
        <dbReference type="ChEBI" id="CHEBI:30616"/>
        <dbReference type="ChEBI" id="CHEBI:33019"/>
        <dbReference type="ChEBI" id="CHEBI:57926"/>
        <dbReference type="ChEBI" id="CHEBI:73682"/>
        <dbReference type="EC" id="2.7.7.87"/>
    </reaction>
</comment>
<keyword evidence="7 13" id="KW-0819">tRNA processing</keyword>
<evidence type="ECO:0000256" key="14">
    <source>
        <dbReference type="PIRSR" id="PIRSR004930-1"/>
    </source>
</evidence>
<dbReference type="GO" id="GO:0005524">
    <property type="term" value="F:ATP binding"/>
    <property type="evidence" value="ECO:0007669"/>
    <property type="project" value="UniProtKB-UniRule"/>
</dbReference>